<dbReference type="PANTHER" id="PTHR30441">
    <property type="entry name" value="DUF748 DOMAIN-CONTAINING PROTEIN"/>
    <property type="match status" value="1"/>
</dbReference>
<evidence type="ECO:0008006" key="5">
    <source>
        <dbReference type="Google" id="ProtNLM"/>
    </source>
</evidence>
<evidence type="ECO:0000256" key="1">
    <source>
        <dbReference type="SAM" id="MobiDB-lite"/>
    </source>
</evidence>
<keyword evidence="2" id="KW-1133">Transmembrane helix</keyword>
<keyword evidence="4" id="KW-1185">Reference proteome</keyword>
<dbReference type="InterPro" id="IPR008023">
    <property type="entry name" value="DUF748"/>
</dbReference>
<evidence type="ECO:0000313" key="3">
    <source>
        <dbReference type="EMBL" id="SDQ38266.1"/>
    </source>
</evidence>
<keyword evidence="2" id="KW-0812">Transmembrane</keyword>
<dbReference type="PANTHER" id="PTHR30441:SF8">
    <property type="entry name" value="DUF748 DOMAIN-CONTAINING PROTEIN"/>
    <property type="match status" value="1"/>
</dbReference>
<organism evidence="3 4">
    <name type="scientific">Nitrosospira multiformis</name>
    <dbReference type="NCBI Taxonomy" id="1231"/>
    <lineage>
        <taxon>Bacteria</taxon>
        <taxon>Pseudomonadati</taxon>
        <taxon>Pseudomonadota</taxon>
        <taxon>Betaproteobacteria</taxon>
        <taxon>Nitrosomonadales</taxon>
        <taxon>Nitrosomonadaceae</taxon>
        <taxon>Nitrosospira</taxon>
    </lineage>
</organism>
<reference evidence="3 4" key="1">
    <citation type="submission" date="2016-10" db="EMBL/GenBank/DDBJ databases">
        <authorList>
            <person name="Varghese N."/>
            <person name="Submissions S."/>
        </authorList>
    </citation>
    <scope>NUCLEOTIDE SEQUENCE [LARGE SCALE GENOMIC DNA]</scope>
    <source>
        <strain evidence="3 4">Nl1</strain>
    </source>
</reference>
<comment type="caution">
    <text evidence="3">The sequence shown here is derived from an EMBL/GenBank/DDBJ whole genome shotgun (WGS) entry which is preliminary data.</text>
</comment>
<dbReference type="RefSeq" id="WP_074630756.1">
    <property type="nucleotide sequence ID" value="NZ_FNKY01000001.1"/>
</dbReference>
<dbReference type="InterPro" id="IPR036737">
    <property type="entry name" value="OmpA-like_sf"/>
</dbReference>
<dbReference type="EMBL" id="FNKY01000001">
    <property type="protein sequence ID" value="SDQ38266.1"/>
    <property type="molecule type" value="Genomic_DNA"/>
</dbReference>
<feature type="region of interest" description="Disordered" evidence="1">
    <location>
        <begin position="605"/>
        <end position="646"/>
    </location>
</feature>
<dbReference type="InterPro" id="IPR052894">
    <property type="entry name" value="AsmA-related"/>
</dbReference>
<name>A0ABY0TCD3_9PROT</name>
<dbReference type="Pfam" id="PF05359">
    <property type="entry name" value="DUF748"/>
    <property type="match status" value="2"/>
</dbReference>
<proteinExistence type="predicted"/>
<dbReference type="Gene3D" id="3.30.1330.60">
    <property type="entry name" value="OmpA-like domain"/>
    <property type="match status" value="1"/>
</dbReference>
<evidence type="ECO:0000256" key="2">
    <source>
        <dbReference type="SAM" id="Phobius"/>
    </source>
</evidence>
<evidence type="ECO:0000313" key="4">
    <source>
        <dbReference type="Proteomes" id="UP000183471"/>
    </source>
</evidence>
<keyword evidence="2" id="KW-0472">Membrane</keyword>
<feature type="compositionally biased region" description="Polar residues" evidence="1">
    <location>
        <begin position="618"/>
        <end position="641"/>
    </location>
</feature>
<gene>
    <name evidence="3" type="ORF">SAMN05216402_0637</name>
</gene>
<sequence length="1042" mass="113128">MTSFLRRFASNKRLRTGLGVLAAIIILFGLLGYLWLPGYAKTKLETLLSETVQRPVTVQSIDIQPYTLELTVRGFRVGEKEASVDAGKALLSIDELYTNLSIASIARRAPVISALSVKGPAVRIVREGEQRFNITDLIEDLKKRPDDGGKSMFSVSNITIEGGRFEFVDRVKNSHQEISEIRVGIPFVANFESDEKAWVEPHFSARINGAPLALNGKVRPFTKNREATLELKLNDIDLTRIDEYSPIPVGISLLSGRFDSDLLLTFSQVDGEPPSMVLTGSAALRKFEIENQTVEVPYAAKFDRLDVKLTEINLNGRKPSLAGLVLADAALIRKSDSEAALSLPKLSVEDAVIDPAQQSAVVGTVTFDRFKASVRREADGRLDLVKFFAPAPEKIVPVSAATPVEAKAASKPWVARLGTLKLVAAALRFEDSTLTKVAPMVVDPLDLTVDDIDLTGAKPLKLVLKALVNQKGSLETNGSLAWAPLAIDLAVDAKDIELVALQGWAGDRFNALLTRGAASFQGKVKMDGSPLKVALNGDTRFTNFSVLDKVTATNLMRWRSLDISGIEFVNEPMRVNINSVAIADFFAYVILTPEGKLNLQDIVPQDNEGGPPAKTASVAPSTVDQETASTVQPAPTPTTSRPVPAGKPMPARIGQIMMQGGNIIFNDQFIKPNYRANLTGLAGRVGPLDPKKPGEIDIRGAVDKTAPLKIAGKIDTLSSELYLDITASAKGIDMPTFSPYSGKYVGYAIEKGKLSVDIHYHVEKGELRAENNIFLDQLTLGEKIESPDALSIPINLALALLKNRHGEIDVHLPISGSINDPQFSIGGLIIKVILNLLTKAATAPFALLGSLLGDGEELSTIDYLSGRAQITPEAEKRLQALSKALTDRPALKLEITGRADPEHDPEGLKRTILERKVKAQKLSENVKKGEASGSLEDIELKPEEYAKYLTLVYKDEKFAKPKNVVGLTKSLPVPEMEQLILTNINAGDSELRDLARRRAVAAQVWLVEQGGVPAERMFILEPKVEAEAGGKKSGSRVEFSLR</sequence>
<accession>A0ABY0TCD3</accession>
<dbReference type="Proteomes" id="UP000183471">
    <property type="component" value="Unassembled WGS sequence"/>
</dbReference>
<protein>
    <recommendedName>
        <fullName evidence="5">DUF748 domain-containing protein</fullName>
    </recommendedName>
</protein>
<feature type="transmembrane region" description="Helical" evidence="2">
    <location>
        <begin position="16"/>
        <end position="36"/>
    </location>
</feature>